<dbReference type="EMBL" id="CAFBLD010000006">
    <property type="protein sequence ID" value="CAB4870156.1"/>
    <property type="molecule type" value="Genomic_DNA"/>
</dbReference>
<dbReference type="EMBL" id="CAEZZW010000006">
    <property type="protein sequence ID" value="CAB4783672.1"/>
    <property type="molecule type" value="Genomic_DNA"/>
</dbReference>
<accession>A0A6J6PQF9</accession>
<feature type="domain" description="Metalloprotease TldD/E C-terminal" evidence="1">
    <location>
        <begin position="221"/>
        <end position="455"/>
    </location>
</feature>
<gene>
    <name evidence="3" type="ORF">UFOPK2510_01350</name>
    <name evidence="4" type="ORF">UFOPK2718_00734</name>
    <name evidence="5" type="ORF">UFOPK2936_01119</name>
    <name evidence="6" type="ORF">UFOPK3174_01293</name>
    <name evidence="7" type="ORF">UFOPK3328_01004</name>
    <name evidence="8" type="ORF">UFOPK3779_01157</name>
    <name evidence="9" type="ORF">UFOPK3913_01422</name>
    <name evidence="2" type="ORF">UFOPK4107_01085</name>
    <name evidence="10" type="ORF">UFOPK4403_00918</name>
</gene>
<dbReference type="PANTHER" id="PTHR43666">
    <property type="entry name" value="TLDD PROTEIN"/>
    <property type="match status" value="1"/>
</dbReference>
<dbReference type="GO" id="GO:0006508">
    <property type="term" value="P:proteolysis"/>
    <property type="evidence" value="ECO:0007669"/>
    <property type="project" value="InterPro"/>
</dbReference>
<dbReference type="EMBL" id="CAEZYM010000006">
    <property type="protein sequence ID" value="CAB4723965.1"/>
    <property type="molecule type" value="Genomic_DNA"/>
</dbReference>
<evidence type="ECO:0000313" key="4">
    <source>
        <dbReference type="EMBL" id="CAB4723965.1"/>
    </source>
</evidence>
<dbReference type="EMBL" id="CAEZXO010000010">
    <property type="protein sequence ID" value="CAB4701631.1"/>
    <property type="molecule type" value="Genomic_DNA"/>
</dbReference>
<proteinExistence type="predicted"/>
<evidence type="ECO:0000313" key="7">
    <source>
        <dbReference type="EMBL" id="CAB4870156.1"/>
    </source>
</evidence>
<evidence type="ECO:0000313" key="5">
    <source>
        <dbReference type="EMBL" id="CAB4783672.1"/>
    </source>
</evidence>
<evidence type="ECO:0000313" key="8">
    <source>
        <dbReference type="EMBL" id="CAB4950363.1"/>
    </source>
</evidence>
<dbReference type="InterPro" id="IPR036059">
    <property type="entry name" value="TldD/PmbA_sf"/>
</dbReference>
<evidence type="ECO:0000313" key="6">
    <source>
        <dbReference type="EMBL" id="CAB4832307.1"/>
    </source>
</evidence>
<dbReference type="EMBL" id="CAESAE010000006">
    <property type="protein sequence ID" value="CAB4341938.1"/>
    <property type="molecule type" value="Genomic_DNA"/>
</dbReference>
<dbReference type="EMBL" id="CAFBNH010000007">
    <property type="protein sequence ID" value="CAB4950363.1"/>
    <property type="molecule type" value="Genomic_DNA"/>
</dbReference>
<dbReference type="EMBL" id="CAFBOC010000019">
    <property type="protein sequence ID" value="CAB4985343.1"/>
    <property type="molecule type" value="Genomic_DNA"/>
</dbReference>
<dbReference type="PANTHER" id="PTHR43666:SF1">
    <property type="entry name" value="CONSERVED PROTEIN"/>
    <property type="match status" value="1"/>
</dbReference>
<dbReference type="Pfam" id="PF19289">
    <property type="entry name" value="PmbA_TldD_3rd"/>
    <property type="match status" value="1"/>
</dbReference>
<evidence type="ECO:0000313" key="2">
    <source>
        <dbReference type="EMBL" id="CAB4341938.1"/>
    </source>
</evidence>
<evidence type="ECO:0000313" key="10">
    <source>
        <dbReference type="EMBL" id="CAB5073308.1"/>
    </source>
</evidence>
<protein>
    <submittedName>
        <fullName evidence="3">Unannotated protein</fullName>
    </submittedName>
</protein>
<evidence type="ECO:0000313" key="3">
    <source>
        <dbReference type="EMBL" id="CAB4701631.1"/>
    </source>
</evidence>
<dbReference type="EMBL" id="CAFBQX010000004">
    <property type="protein sequence ID" value="CAB5073308.1"/>
    <property type="molecule type" value="Genomic_DNA"/>
</dbReference>
<sequence>MISPQELIERVTAAADYEDCIVIVKESTQANLRWANSTLTTNGVIEERSVTVIAFVAVDGGIASGTVTRTDVEAHEIASVAAEAATAARGAGKAADASVLSTDESVGSWRATHQPTGPEVFSKIAPALGEMFERSSHDAIELFGYAEHTHLTTWVGSKGGLRLRWDQPVGRIEMTGKSHQRSRSTWEGVATRDFSNVSIADIDAVIRQRLTWQAKKIEIPPGRYDTVLPSGSVGDILAYMLWTSGARDAYEGQSAFSGKGASKTRIGEKLSNHPTNLYSDSTYPGLESIPFIAASASGPMSSVFDNGIPLTRTNWLTGGSLTALAQTRASAVDTKLPFTPVGENIIMEVPGARGSLEDLVSGVKDGLLVTTLWYIRLVDPSTLLLTGLTRDGVYRVKDGEVIGAVNNFRWNESPIDLLSRIKAVGATEITQPREWAEDIDRVATPPVVFENFNMSTVSKAN</sequence>
<reference evidence="3" key="1">
    <citation type="submission" date="2020-05" db="EMBL/GenBank/DDBJ databases">
        <authorList>
            <person name="Chiriac C."/>
            <person name="Salcher M."/>
            <person name="Ghai R."/>
            <person name="Kavagutti S V."/>
        </authorList>
    </citation>
    <scope>NUCLEOTIDE SEQUENCE</scope>
</reference>
<evidence type="ECO:0000313" key="9">
    <source>
        <dbReference type="EMBL" id="CAB4985343.1"/>
    </source>
</evidence>
<evidence type="ECO:0000259" key="1">
    <source>
        <dbReference type="Pfam" id="PF19289"/>
    </source>
</evidence>
<dbReference type="AlphaFoldDB" id="A0A6J6PQF9"/>
<dbReference type="InterPro" id="IPR045569">
    <property type="entry name" value="Metalloprtase-TldD/E_C"/>
</dbReference>
<organism evidence="3">
    <name type="scientific">freshwater metagenome</name>
    <dbReference type="NCBI Taxonomy" id="449393"/>
    <lineage>
        <taxon>unclassified sequences</taxon>
        <taxon>metagenomes</taxon>
        <taxon>ecological metagenomes</taxon>
    </lineage>
</organism>
<name>A0A6J6PQF9_9ZZZZ</name>
<dbReference type="EMBL" id="CAFABH010000027">
    <property type="protein sequence ID" value="CAB4832307.1"/>
    <property type="molecule type" value="Genomic_DNA"/>
</dbReference>
<dbReference type="GO" id="GO:0008237">
    <property type="term" value="F:metallopeptidase activity"/>
    <property type="evidence" value="ECO:0007669"/>
    <property type="project" value="InterPro"/>
</dbReference>
<dbReference type="SUPFAM" id="SSF111283">
    <property type="entry name" value="Putative modulator of DNA gyrase, PmbA/TldD"/>
    <property type="match status" value="1"/>
</dbReference>